<reference evidence="4 5" key="1">
    <citation type="submission" date="2014-12" db="EMBL/GenBank/DDBJ databases">
        <title>Draft genome sequences of 29 type strains of Enterococci.</title>
        <authorList>
            <person name="Zhong Z."/>
            <person name="Sun Z."/>
            <person name="Liu W."/>
            <person name="Zhang W."/>
            <person name="Zhang H."/>
        </authorList>
    </citation>
    <scope>NUCLEOTIDE SEQUENCE [LARGE SCALE GENOMIC DNA]</scope>
    <source>
        <strain evidence="4 5">DSM 22802</strain>
    </source>
</reference>
<keyword evidence="1" id="KW-0805">Transcription regulation</keyword>
<dbReference type="EMBL" id="JXKM01000003">
    <property type="protein sequence ID" value="OJG36310.1"/>
    <property type="molecule type" value="Genomic_DNA"/>
</dbReference>
<proteinExistence type="predicted"/>
<dbReference type="AlphaFoldDB" id="A0A1L8SW70"/>
<dbReference type="PANTHER" id="PTHR30185">
    <property type="entry name" value="CRYPTIC BETA-GLUCOSIDE BGL OPERON ANTITERMINATOR"/>
    <property type="match status" value="1"/>
</dbReference>
<evidence type="ECO:0000313" key="5">
    <source>
        <dbReference type="Proteomes" id="UP000183700"/>
    </source>
</evidence>
<dbReference type="Pfam" id="PF05043">
    <property type="entry name" value="Mga"/>
    <property type="match status" value="1"/>
</dbReference>
<dbReference type="OrthoDB" id="2143991at2"/>
<dbReference type="RefSeq" id="WP_071861554.1">
    <property type="nucleotide sequence ID" value="NZ_JBHLVS010000031.1"/>
</dbReference>
<evidence type="ECO:0000256" key="2">
    <source>
        <dbReference type="ARBA" id="ARBA00023163"/>
    </source>
</evidence>
<dbReference type="Proteomes" id="UP000183700">
    <property type="component" value="Unassembled WGS sequence"/>
</dbReference>
<dbReference type="InterPro" id="IPR007737">
    <property type="entry name" value="Mga_HTH"/>
</dbReference>
<evidence type="ECO:0000313" key="4">
    <source>
        <dbReference type="EMBL" id="OJG36310.1"/>
    </source>
</evidence>
<comment type="caution">
    <text evidence="4">The sequence shown here is derived from an EMBL/GenBank/DDBJ whole genome shotgun (WGS) entry which is preliminary data.</text>
</comment>
<gene>
    <name evidence="4" type="ORF">RV00_GL001669</name>
</gene>
<keyword evidence="5" id="KW-1185">Reference proteome</keyword>
<sequence>MQANDLLMEDDRYKWYLLQYLELNKTAYSSVEQIGDLLEISRYKVEKYIQELQIELKEVTDETLIEIQDTGKITVQRLNHAIVKKMRLLLIERSISYQIFHRYVTKETSLDKQIEELHLSRSSTYRLYKKLKEQLADEGFQLKKNQLSGSELKIRSFLFGIYYEIFNGLANPFDEEIQQQSKELFRYLIHHLNLSIPKTKEHKLIYFISIALLRMRKGHVIDEVFIEYTENDATHYLVKWLKQHYDFTAEEQQKEIAALLLFCHLSEIPLEQKLTFLDHPSNQQAAELTTTFFKYLAEHSNFGFDALRQNWSLGEGLLRINQKWLIYHLRETTFVTKIQRRYFQEINPKLDQMIQDFIEEMIPHGLFQSDQERNKLYYDYLFFLITQISVEELEKPIFICIDFSHGNSYNDYIRTMLRSLQSMNISYEEKLTNRTQIYLSDFLIDTLPCQQMIWKRPPTPEDWAEFGHLLLTVKGNAYG</sequence>
<dbReference type="InterPro" id="IPR050661">
    <property type="entry name" value="BglG_antiterminators"/>
</dbReference>
<feature type="domain" description="Mga helix-turn-helix" evidence="3">
    <location>
        <begin position="84"/>
        <end position="159"/>
    </location>
</feature>
<keyword evidence="2" id="KW-0804">Transcription</keyword>
<dbReference type="STRING" id="319970.RV00_GL001669"/>
<protein>
    <recommendedName>
        <fullName evidence="3">Mga helix-turn-helix domain-containing protein</fullName>
    </recommendedName>
</protein>
<evidence type="ECO:0000256" key="1">
    <source>
        <dbReference type="ARBA" id="ARBA00023015"/>
    </source>
</evidence>
<evidence type="ECO:0000259" key="3">
    <source>
        <dbReference type="Pfam" id="PF05043"/>
    </source>
</evidence>
<organism evidence="4 5">
    <name type="scientific">Enterococcus devriesei</name>
    <dbReference type="NCBI Taxonomy" id="319970"/>
    <lineage>
        <taxon>Bacteria</taxon>
        <taxon>Bacillati</taxon>
        <taxon>Bacillota</taxon>
        <taxon>Bacilli</taxon>
        <taxon>Lactobacillales</taxon>
        <taxon>Enterococcaceae</taxon>
        <taxon>Enterococcus</taxon>
    </lineage>
</organism>
<dbReference type="PANTHER" id="PTHR30185:SF18">
    <property type="entry name" value="TRANSCRIPTIONAL REGULATOR MTLR"/>
    <property type="match status" value="1"/>
</dbReference>
<accession>A0A1L8SW70</accession>
<name>A0A1L8SW70_9ENTE</name>